<proteinExistence type="predicted"/>
<dbReference type="EMBL" id="HQ117653">
    <property type="protein sequence ID" value="ADV89920.1"/>
    <property type="molecule type" value="Genomic_RNA"/>
</dbReference>
<reference evidence="1" key="1">
    <citation type="journal article" date="2012" name="Med. Microbiol. Immunol.">
        <title>APOBEC3G/F as one possible driving force for co-receptor switch of the human immunodeficiency virus-1.</title>
        <authorList>
            <person name="Heger E."/>
            <person name="Thielen A."/>
            <person name="Gilles R."/>
            <person name="Obermeier M."/>
            <person name="Lengauer T."/>
            <person name="Kaiser R."/>
            <person name="Trapp S."/>
        </authorList>
    </citation>
    <scope>NUCLEOTIDE SEQUENCE</scope>
    <source>
        <strain evidence="1">HG_178</strain>
    </source>
</reference>
<gene>
    <name evidence="1" type="primary">env</name>
</gene>
<sequence length="35" mass="4053">CTRPHYITKTRHMHIGAGRVFHATRDLGILKQAYC</sequence>
<name>E9LQ41_HV1</name>
<organism evidence="1">
    <name type="scientific">Human immunodeficiency virus type 1</name>
    <name type="common">HIV-1</name>
    <dbReference type="NCBI Taxonomy" id="11676"/>
    <lineage>
        <taxon>Viruses</taxon>
        <taxon>Riboviria</taxon>
        <taxon>Pararnavirae</taxon>
        <taxon>Artverviricota</taxon>
        <taxon>Revtraviricetes</taxon>
        <taxon>Ortervirales</taxon>
        <taxon>Retroviridae</taxon>
        <taxon>Orthoretrovirinae</taxon>
        <taxon>Lentivirus</taxon>
        <taxon>Lentivirus humimdef1</taxon>
    </lineage>
</organism>
<protein>
    <submittedName>
        <fullName evidence="1">Envelope glycoprotein</fullName>
    </submittedName>
</protein>
<dbReference type="GO" id="GO:0019031">
    <property type="term" value="C:viral envelope"/>
    <property type="evidence" value="ECO:0007669"/>
    <property type="project" value="UniProtKB-KW"/>
</dbReference>
<feature type="non-terminal residue" evidence="1">
    <location>
        <position position="35"/>
    </location>
</feature>
<evidence type="ECO:0000313" key="1">
    <source>
        <dbReference type="EMBL" id="ADV89920.1"/>
    </source>
</evidence>
<keyword evidence="1" id="KW-0261">Viral envelope protein</keyword>
<accession>E9LQ41</accession>
<organismHost>
    <name type="scientific">Homo sapiens</name>
    <name type="common">Human</name>
    <dbReference type="NCBI Taxonomy" id="9606"/>
</organismHost>
<keyword evidence="1" id="KW-0946">Virion</keyword>
<feature type="non-terminal residue" evidence="1">
    <location>
        <position position="1"/>
    </location>
</feature>